<protein>
    <submittedName>
        <fullName evidence="1">Uncharacterized protein</fullName>
    </submittedName>
</protein>
<reference evidence="1 2" key="1">
    <citation type="submission" date="2011-08" db="EMBL/GenBank/DDBJ databases">
        <authorList>
            <person name="Weinstock G."/>
            <person name="Sodergren E."/>
            <person name="Clifton S."/>
            <person name="Fulton L."/>
            <person name="Fulton B."/>
            <person name="Courtney L."/>
            <person name="Fronick C."/>
            <person name="Harrison M."/>
            <person name="Strong C."/>
            <person name="Farmer C."/>
            <person name="Delahaunty K."/>
            <person name="Markovic C."/>
            <person name="Hall O."/>
            <person name="Minx P."/>
            <person name="Tomlinson C."/>
            <person name="Mitreva M."/>
            <person name="Hou S."/>
            <person name="Chen J."/>
            <person name="Wollam A."/>
            <person name="Pepin K.H."/>
            <person name="Johnson M."/>
            <person name="Bhonagiri V."/>
            <person name="Zhang X."/>
            <person name="Suruliraj S."/>
            <person name="Warren W."/>
            <person name="Chinwalla A."/>
            <person name="Mardis E.R."/>
            <person name="Wilson R.K."/>
        </authorList>
    </citation>
    <scope>NUCLEOTIDE SEQUENCE [LARGE SCALE GENOMIC DNA]</scope>
    <source>
        <strain evidence="1 2">ATCC 29863</strain>
    </source>
</reference>
<dbReference type="Proteomes" id="UP000004459">
    <property type="component" value="Unassembled WGS sequence"/>
</dbReference>
<evidence type="ECO:0000313" key="2">
    <source>
        <dbReference type="Proteomes" id="UP000004459"/>
    </source>
</evidence>
<sequence length="50" mass="6345">MEHNKKRPRRCGHIDEGMTPREATTRYRRQYITSSGLWQDWRIFYDQRWM</sequence>
<dbReference type="HOGENOM" id="CLU_3118088_0_0_9"/>
<comment type="caution">
    <text evidence="1">The sequence shown here is derived from an EMBL/GenBank/DDBJ whole genome shotgun (WGS) entry which is preliminary data.</text>
</comment>
<gene>
    <name evidence="1" type="ORF">HMPREF0372_02030</name>
</gene>
<accession>G9YR80</accession>
<name>G9YR80_FLAPL</name>
<dbReference type="AlphaFoldDB" id="G9YR80"/>
<organism evidence="1 2">
    <name type="scientific">Flavonifractor plautii ATCC 29863</name>
    <dbReference type="NCBI Taxonomy" id="411475"/>
    <lineage>
        <taxon>Bacteria</taxon>
        <taxon>Bacillati</taxon>
        <taxon>Bacillota</taxon>
        <taxon>Clostridia</taxon>
        <taxon>Eubacteriales</taxon>
        <taxon>Oscillospiraceae</taxon>
        <taxon>Flavonifractor</taxon>
    </lineage>
</organism>
<proteinExistence type="predicted"/>
<dbReference type="EMBL" id="AGCK01000157">
    <property type="protein sequence ID" value="EHM49949.1"/>
    <property type="molecule type" value="Genomic_DNA"/>
</dbReference>
<evidence type="ECO:0000313" key="1">
    <source>
        <dbReference type="EMBL" id="EHM49949.1"/>
    </source>
</evidence>